<evidence type="ECO:0000313" key="1">
    <source>
        <dbReference type="EMBL" id="GFQ83803.1"/>
    </source>
</evidence>
<dbReference type="EMBL" id="BMAO01002856">
    <property type="protein sequence ID" value="GFQ83803.1"/>
    <property type="molecule type" value="Genomic_DNA"/>
</dbReference>
<gene>
    <name evidence="1" type="primary">AVEN_193763_1</name>
    <name evidence="1" type="ORF">TNCT_7171</name>
</gene>
<dbReference type="AlphaFoldDB" id="A0A8X6GJI3"/>
<accession>A0A8X6GJI3</accession>
<dbReference type="Gene3D" id="2.10.25.10">
    <property type="entry name" value="Laminin"/>
    <property type="match status" value="1"/>
</dbReference>
<dbReference type="OrthoDB" id="6418167at2759"/>
<evidence type="ECO:0000313" key="2">
    <source>
        <dbReference type="Proteomes" id="UP000887116"/>
    </source>
</evidence>
<organism evidence="1 2">
    <name type="scientific">Trichonephila clavata</name>
    <name type="common">Joro spider</name>
    <name type="synonym">Nephila clavata</name>
    <dbReference type="NCBI Taxonomy" id="2740835"/>
    <lineage>
        <taxon>Eukaryota</taxon>
        <taxon>Metazoa</taxon>
        <taxon>Ecdysozoa</taxon>
        <taxon>Arthropoda</taxon>
        <taxon>Chelicerata</taxon>
        <taxon>Arachnida</taxon>
        <taxon>Araneae</taxon>
        <taxon>Araneomorphae</taxon>
        <taxon>Entelegynae</taxon>
        <taxon>Araneoidea</taxon>
        <taxon>Nephilidae</taxon>
        <taxon>Trichonephila</taxon>
    </lineage>
</organism>
<reference evidence="1" key="1">
    <citation type="submission" date="2020-07" db="EMBL/GenBank/DDBJ databases">
        <title>Multicomponent nature underlies the extraordinary mechanical properties of spider dragline silk.</title>
        <authorList>
            <person name="Kono N."/>
            <person name="Nakamura H."/>
            <person name="Mori M."/>
            <person name="Yoshida Y."/>
            <person name="Ohtoshi R."/>
            <person name="Malay A.D."/>
            <person name="Moran D.A.P."/>
            <person name="Tomita M."/>
            <person name="Numata K."/>
            <person name="Arakawa K."/>
        </authorList>
    </citation>
    <scope>NUCLEOTIDE SEQUENCE</scope>
</reference>
<name>A0A8X6GJI3_TRICU</name>
<sequence length="101" mass="11617">MLFLDTKSSFSYTDEDALYNLEFGGDCQGNKTYDYFADCGEHCKKYPKMCSSEKILRCGCKKGYIQIDLTYLSPCVKPEDCPKKSEALKEEKIKEKMEKHG</sequence>
<dbReference type="SUPFAM" id="SSF57567">
    <property type="entry name" value="Serine protease inhibitors"/>
    <property type="match status" value="1"/>
</dbReference>
<dbReference type="Proteomes" id="UP000887116">
    <property type="component" value="Unassembled WGS sequence"/>
</dbReference>
<keyword evidence="2" id="KW-1185">Reference proteome</keyword>
<proteinExistence type="predicted"/>
<dbReference type="InterPro" id="IPR036084">
    <property type="entry name" value="Ser_inhib-like_sf"/>
</dbReference>
<comment type="caution">
    <text evidence="1">The sequence shown here is derived from an EMBL/GenBank/DDBJ whole genome shotgun (WGS) entry which is preliminary data.</text>
</comment>
<protein>
    <submittedName>
        <fullName evidence="1">Uncharacterized protein</fullName>
    </submittedName>
</protein>